<dbReference type="SUPFAM" id="SSF55424">
    <property type="entry name" value="FAD/NAD-linked reductases, dimerisation (C-terminal) domain"/>
    <property type="match status" value="1"/>
</dbReference>
<dbReference type="Gene3D" id="3.30.390.30">
    <property type="match status" value="1"/>
</dbReference>
<proteinExistence type="predicted"/>
<feature type="domain" description="Reductase C-terminal" evidence="1">
    <location>
        <begin position="13"/>
        <end position="95"/>
    </location>
</feature>
<dbReference type="GO" id="GO:0008860">
    <property type="term" value="F:ferredoxin-NAD+ reductase activity"/>
    <property type="evidence" value="ECO:0007669"/>
    <property type="project" value="UniProtKB-EC"/>
</dbReference>
<dbReference type="InterPro" id="IPR016156">
    <property type="entry name" value="FAD/NAD-linked_Rdtase_dimer_sf"/>
</dbReference>
<dbReference type="Pfam" id="PF14759">
    <property type="entry name" value="Reductase_C"/>
    <property type="match status" value="1"/>
</dbReference>
<accession>A0A4U9WF33</accession>
<dbReference type="InterPro" id="IPR028202">
    <property type="entry name" value="Reductase_C"/>
</dbReference>
<organism evidence="2">
    <name type="scientific">Serratia fonticola</name>
    <dbReference type="NCBI Taxonomy" id="47917"/>
    <lineage>
        <taxon>Bacteria</taxon>
        <taxon>Pseudomonadati</taxon>
        <taxon>Pseudomonadota</taxon>
        <taxon>Gammaproteobacteria</taxon>
        <taxon>Enterobacterales</taxon>
        <taxon>Yersiniaceae</taxon>
        <taxon>Serratia</taxon>
    </lineage>
</organism>
<evidence type="ECO:0000313" key="2">
    <source>
        <dbReference type="EMBL" id="VTR57733.1"/>
    </source>
</evidence>
<evidence type="ECO:0000259" key="1">
    <source>
        <dbReference type="Pfam" id="PF14759"/>
    </source>
</evidence>
<dbReference type="EC" id="1.18.1.3" evidence="2"/>
<protein>
    <submittedName>
        <fullName evidence="2">3-phenylpropionate/cinnamic acid dioxygenase ferredoxin--NAD(+) reductase component</fullName>
        <ecNumber evidence="2">1.18.1.3</ecNumber>
    </submittedName>
</protein>
<dbReference type="EMBL" id="CABEEZ010000147">
    <property type="protein sequence ID" value="VTR57733.1"/>
    <property type="molecule type" value="Genomic_DNA"/>
</dbReference>
<keyword evidence="2" id="KW-0560">Oxidoreductase</keyword>
<name>A0A4U9WF33_SERFO</name>
<gene>
    <name evidence="2" type="primary">hcaD_2</name>
    <name evidence="2" type="ORF">NCTC12965_07491</name>
</gene>
<sequence length="96" mass="10933">MLAQPLPATVPVWFWTDQFDSNIQFIGAMQSEHWLVRGSVEAHNAIWFALQEGRLVGAITLNQGREMRHLRRLIQQGNVVDEKLLTDPLVALKSLI</sequence>
<keyword evidence="2" id="KW-0223">Dioxygenase</keyword>
<dbReference type="AlphaFoldDB" id="A0A4U9WF33"/>
<dbReference type="GO" id="GO:0051213">
    <property type="term" value="F:dioxygenase activity"/>
    <property type="evidence" value="ECO:0007669"/>
    <property type="project" value="UniProtKB-KW"/>
</dbReference>
<reference evidence="2" key="1">
    <citation type="submission" date="2019-05" db="EMBL/GenBank/DDBJ databases">
        <authorList>
            <consortium name="Pathogen Informatics"/>
        </authorList>
    </citation>
    <scope>NUCLEOTIDE SEQUENCE [LARGE SCALE GENOMIC DNA]</scope>
    <source>
        <strain evidence="2">NCTC12965</strain>
    </source>
</reference>